<keyword evidence="3" id="KW-1185">Reference proteome</keyword>
<keyword evidence="1" id="KW-0472">Membrane</keyword>
<name>A0A192D502_9SPHN</name>
<dbReference type="Proteomes" id="UP000078263">
    <property type="component" value="Chromosome"/>
</dbReference>
<dbReference type="OrthoDB" id="9801588at2"/>
<reference evidence="2 3" key="1">
    <citation type="submission" date="2016-05" db="EMBL/GenBank/DDBJ databases">
        <title>Compelete Genome Sequence of Bacteriochlorophyll-Synthesizing Bacterium Porphyrobacter neustonensis DSM 9434.</title>
        <authorList>
            <person name="Shi X.-L."/>
            <person name="Wu Y.-H."/>
            <person name="Cheng H."/>
            <person name="Xu L."/>
            <person name="Zhang X.-Q."/>
            <person name="Wang C.-S."/>
            <person name="Xu X.-W."/>
        </authorList>
    </citation>
    <scope>NUCLEOTIDE SEQUENCE [LARGE SCALE GENOMIC DNA]</scope>
    <source>
        <strain evidence="2 3">DSM 9434</strain>
    </source>
</reference>
<dbReference type="EMBL" id="CP016033">
    <property type="protein sequence ID" value="ANK12972.1"/>
    <property type="molecule type" value="Genomic_DNA"/>
</dbReference>
<sequence length="55" mass="6372">MTLYTALRHFADSYALAMIVGLYLTLCLWHFRPGARAHRDAAKHLIFKDDTNDHL</sequence>
<dbReference type="RefSeq" id="WP_068350882.1">
    <property type="nucleotide sequence ID" value="NZ_CP016033.1"/>
</dbReference>
<gene>
    <name evidence="2" type="ORF">A9D12_08475</name>
</gene>
<dbReference type="Pfam" id="PF05545">
    <property type="entry name" value="FixQ"/>
    <property type="match status" value="1"/>
</dbReference>
<dbReference type="KEGG" id="pns:A9D12_08475"/>
<evidence type="ECO:0000313" key="2">
    <source>
        <dbReference type="EMBL" id="ANK12972.1"/>
    </source>
</evidence>
<dbReference type="InterPro" id="IPR008621">
    <property type="entry name" value="Cbb3-typ_cyt_oxidase_comp"/>
</dbReference>
<proteinExistence type="predicted"/>
<keyword evidence="1" id="KW-0812">Transmembrane</keyword>
<accession>A0A192D502</accession>
<evidence type="ECO:0000313" key="3">
    <source>
        <dbReference type="Proteomes" id="UP000078263"/>
    </source>
</evidence>
<dbReference type="CDD" id="cd01324">
    <property type="entry name" value="cbb3_Oxidase_CcoQ"/>
    <property type="match status" value="1"/>
</dbReference>
<feature type="transmembrane region" description="Helical" evidence="1">
    <location>
        <begin position="13"/>
        <end position="31"/>
    </location>
</feature>
<dbReference type="AlphaFoldDB" id="A0A192D502"/>
<dbReference type="STRING" id="1112.A9D12_08475"/>
<organism evidence="2 3">
    <name type="scientific">Erythrobacter neustonensis</name>
    <dbReference type="NCBI Taxonomy" id="1112"/>
    <lineage>
        <taxon>Bacteria</taxon>
        <taxon>Pseudomonadati</taxon>
        <taxon>Pseudomonadota</taxon>
        <taxon>Alphaproteobacteria</taxon>
        <taxon>Sphingomonadales</taxon>
        <taxon>Erythrobacteraceae</taxon>
        <taxon>Erythrobacter/Porphyrobacter group</taxon>
        <taxon>Erythrobacter</taxon>
    </lineage>
</organism>
<protein>
    <submittedName>
        <fullName evidence="2">Cytochrome C oxidase Cbb3</fullName>
    </submittedName>
</protein>
<evidence type="ECO:0000256" key="1">
    <source>
        <dbReference type="SAM" id="Phobius"/>
    </source>
</evidence>
<keyword evidence="1" id="KW-1133">Transmembrane helix</keyword>